<dbReference type="InterPro" id="IPR007729">
    <property type="entry name" value="DGOK"/>
</dbReference>
<dbReference type="Gene3D" id="3.30.420.310">
    <property type="entry name" value="2-keto-3-deoxy-galactonokinase, C-terminal domain"/>
    <property type="match status" value="1"/>
</dbReference>
<dbReference type="RefSeq" id="WP_377329796.1">
    <property type="nucleotide sequence ID" value="NZ_JBHSNG010000032.1"/>
</dbReference>
<dbReference type="CDD" id="cd24012">
    <property type="entry name" value="ASKHA_NBD_KDGal-kinase"/>
    <property type="match status" value="1"/>
</dbReference>
<protein>
    <submittedName>
        <fullName evidence="1">2-dehydro-3-deoxygalactonokinase</fullName>
    </submittedName>
</protein>
<proteinExistence type="predicted"/>
<comment type="caution">
    <text evidence="1">The sequence shown here is derived from an EMBL/GenBank/DDBJ whole genome shotgun (WGS) entry which is preliminary data.</text>
</comment>
<evidence type="ECO:0000313" key="1">
    <source>
        <dbReference type="EMBL" id="MFC5583092.1"/>
    </source>
</evidence>
<dbReference type="Pfam" id="PF05035">
    <property type="entry name" value="DGOK"/>
    <property type="match status" value="1"/>
</dbReference>
<gene>
    <name evidence="1" type="ORF">ACFPPB_18420</name>
</gene>
<dbReference type="SUPFAM" id="SSF53067">
    <property type="entry name" value="Actin-like ATPase domain"/>
    <property type="match status" value="1"/>
</dbReference>
<dbReference type="InterPro" id="IPR042258">
    <property type="entry name" value="DGOK_N"/>
</dbReference>
<organism evidence="1 2">
    <name type="scientific">Rhodanobacter terrae</name>
    <dbReference type="NCBI Taxonomy" id="418647"/>
    <lineage>
        <taxon>Bacteria</taxon>
        <taxon>Pseudomonadati</taxon>
        <taxon>Pseudomonadota</taxon>
        <taxon>Gammaproteobacteria</taxon>
        <taxon>Lysobacterales</taxon>
        <taxon>Rhodanobacteraceae</taxon>
        <taxon>Rhodanobacter</taxon>
    </lineage>
</organism>
<name>A0ABW0T149_9GAMM</name>
<accession>A0ABW0T149</accession>
<dbReference type="Gene3D" id="3.30.420.300">
    <property type="entry name" value="2-keto-3-deoxy-galactonokinase, substrate binding domain"/>
    <property type="match status" value="1"/>
</dbReference>
<keyword evidence="2" id="KW-1185">Reference proteome</keyword>
<reference evidence="2" key="1">
    <citation type="journal article" date="2019" name="Int. J. Syst. Evol. Microbiol.">
        <title>The Global Catalogue of Microorganisms (GCM) 10K type strain sequencing project: providing services to taxonomists for standard genome sequencing and annotation.</title>
        <authorList>
            <consortium name="The Broad Institute Genomics Platform"/>
            <consortium name="The Broad Institute Genome Sequencing Center for Infectious Disease"/>
            <person name="Wu L."/>
            <person name="Ma J."/>
        </authorList>
    </citation>
    <scope>NUCLEOTIDE SEQUENCE [LARGE SCALE GENOMIC DNA]</scope>
    <source>
        <strain evidence="2">CGMCC 1.13587</strain>
    </source>
</reference>
<dbReference type="InterPro" id="IPR043129">
    <property type="entry name" value="ATPase_NBD"/>
</dbReference>
<evidence type="ECO:0000313" key="2">
    <source>
        <dbReference type="Proteomes" id="UP001596111"/>
    </source>
</evidence>
<dbReference type="InterPro" id="IPR042257">
    <property type="entry name" value="DGOK_C"/>
</dbReference>
<dbReference type="EMBL" id="JBHSNG010000032">
    <property type="protein sequence ID" value="MFC5583092.1"/>
    <property type="molecule type" value="Genomic_DNA"/>
</dbReference>
<sequence length="322" mass="33896">MNISAPRAELIGLDWGTTSLRAYLLDEQGGILETRARDWGIRRLPPGGFDEALDDVLAGWPECPLLASGMVGSRDGWREVPYVDLPAGLDAVARALDFVDSAGGRRLQLIPGLRHGPSADVMRGEETEIFGALALQPALAVRSALLLPGTHSKWVSVRHGRVVDFTTSMTGELYAAVRHHTILGAGLGAEDPPIDHEAFLRGVTAARDSGAAGALSRLFSARALVLAGRLAQQAVPDYLSGLLIGEELRAALAAGRIDHATPLQLIGNAPLCHRYAAAASCFELGMALPPPCAAALGLWQIARSAGLTAAALPQPRFHGAKL</sequence>
<dbReference type="Proteomes" id="UP001596111">
    <property type="component" value="Unassembled WGS sequence"/>
</dbReference>